<dbReference type="InterPro" id="IPR023198">
    <property type="entry name" value="PGP-like_dom2"/>
</dbReference>
<dbReference type="SFLD" id="SFLDG01135">
    <property type="entry name" value="C1.5.6:_HAD__Beta-PGM__Phospha"/>
    <property type="match status" value="1"/>
</dbReference>
<dbReference type="InterPro" id="IPR023214">
    <property type="entry name" value="HAD_sf"/>
</dbReference>
<dbReference type="OrthoDB" id="9776368at2"/>
<dbReference type="InterPro" id="IPR036412">
    <property type="entry name" value="HAD-like_sf"/>
</dbReference>
<gene>
    <name evidence="10" type="primary">gph</name>
    <name evidence="11" type="ordered locus">M5M_15465</name>
</gene>
<dbReference type="SUPFAM" id="SSF56784">
    <property type="entry name" value="HAD-like"/>
    <property type="match status" value="1"/>
</dbReference>
<feature type="active site" description="Nucleophile" evidence="10">
    <location>
        <position position="19"/>
    </location>
</feature>
<dbReference type="SFLD" id="SFLDG01129">
    <property type="entry name" value="C1.5:_HAD__Beta-PGM__Phosphata"/>
    <property type="match status" value="1"/>
</dbReference>
<dbReference type="AlphaFoldDB" id="K4KPR2"/>
<dbReference type="NCBIfam" id="TIGR01549">
    <property type="entry name" value="HAD-SF-IA-v1"/>
    <property type="match status" value="1"/>
</dbReference>
<evidence type="ECO:0000256" key="9">
    <source>
        <dbReference type="ARBA" id="ARBA00023277"/>
    </source>
</evidence>
<dbReference type="eggNOG" id="COG0546">
    <property type="taxonomic scope" value="Bacteria"/>
</dbReference>
<evidence type="ECO:0000256" key="2">
    <source>
        <dbReference type="ARBA" id="ARBA00001946"/>
    </source>
</evidence>
<reference evidence="11 12" key="1">
    <citation type="journal article" date="2013" name="Genome Announc.">
        <title>Complete genome sequence of Simiduia agarivorans SA1(T), a marine bacterium able to degrade a variety of polysaccharides.</title>
        <authorList>
            <person name="Lin S.Y."/>
            <person name="Shieh W.Y."/>
            <person name="Chen J.S."/>
            <person name="Tang S.L."/>
        </authorList>
    </citation>
    <scope>NUCLEOTIDE SEQUENCE [LARGE SCALE GENOMIC DNA]</scope>
    <source>
        <strain evidence="12">DSM 21679 / JCM 13881 / BCRC 17597 / SA1</strain>
    </source>
</reference>
<dbReference type="NCBIfam" id="NF009695">
    <property type="entry name" value="PRK13222.1-2"/>
    <property type="match status" value="1"/>
</dbReference>
<dbReference type="EC" id="3.1.3.18" evidence="5 10"/>
<keyword evidence="8 10" id="KW-0460">Magnesium</keyword>
<evidence type="ECO:0000256" key="4">
    <source>
        <dbReference type="ARBA" id="ARBA00006171"/>
    </source>
</evidence>
<dbReference type="GO" id="GO:0006281">
    <property type="term" value="P:DNA repair"/>
    <property type="evidence" value="ECO:0007669"/>
    <property type="project" value="TreeGrafter"/>
</dbReference>
<dbReference type="Gene3D" id="3.40.50.1000">
    <property type="entry name" value="HAD superfamily/HAD-like"/>
    <property type="match status" value="1"/>
</dbReference>
<evidence type="ECO:0000256" key="3">
    <source>
        <dbReference type="ARBA" id="ARBA00004818"/>
    </source>
</evidence>
<comment type="similarity">
    <text evidence="4 10">Belongs to the HAD-like hydrolase superfamily. CbbY/CbbZ/Gph/YieH family.</text>
</comment>
<keyword evidence="12" id="KW-1185">Reference proteome</keyword>
<dbReference type="GO" id="GO:0008967">
    <property type="term" value="F:phosphoglycolate phosphatase activity"/>
    <property type="evidence" value="ECO:0007669"/>
    <property type="project" value="UniProtKB-UniRule"/>
</dbReference>
<sequence>MSALRGLFAGELPQLVMFDLDGTLVDSVPDIATATDTMLTSLGVSAAGEAKVRGWVGNGAATLVARALKDAGLDADNQTTAMTLWRAAYTLCCTRQTRLYPGASELLAALQNAGCRLALTTNKPIQFARPLLEHLGINARFDWVLGGECVPEKKPAPHMLLEVMRDAGIGADASLMVGDSSADIGAARAAGVKVAAVTFGYDNGNPVAGLNPDLLVDGLVELLP</sequence>
<comment type="function">
    <text evidence="10">Specifically catalyzes the dephosphorylation of 2-phosphoglycolate. Is involved in the dissimilation of the intracellular 2-phosphoglycolate formed during the DNA repair of 3'-phosphoglycolate ends, a major class of DNA lesions induced by oxidative stress.</text>
</comment>
<dbReference type="InterPro" id="IPR050155">
    <property type="entry name" value="HAD-like_hydrolase_sf"/>
</dbReference>
<comment type="catalytic activity">
    <reaction evidence="1 10">
        <text>2-phosphoglycolate + H2O = glycolate + phosphate</text>
        <dbReference type="Rhea" id="RHEA:14369"/>
        <dbReference type="ChEBI" id="CHEBI:15377"/>
        <dbReference type="ChEBI" id="CHEBI:29805"/>
        <dbReference type="ChEBI" id="CHEBI:43474"/>
        <dbReference type="ChEBI" id="CHEBI:58033"/>
        <dbReference type="EC" id="3.1.3.18"/>
    </reaction>
</comment>
<dbReference type="EMBL" id="CP003746">
    <property type="protein sequence ID" value="AFV00226.1"/>
    <property type="molecule type" value="Genomic_DNA"/>
</dbReference>
<accession>K4KPR2</accession>
<evidence type="ECO:0000256" key="8">
    <source>
        <dbReference type="ARBA" id="ARBA00022842"/>
    </source>
</evidence>
<evidence type="ECO:0000256" key="5">
    <source>
        <dbReference type="ARBA" id="ARBA00013078"/>
    </source>
</evidence>
<keyword evidence="7 10" id="KW-0378">Hydrolase</keyword>
<name>K4KPR2_SIMAS</name>
<organism evidence="11 12">
    <name type="scientific">Simiduia agarivorans (strain DSM 21679 / JCM 13881 / BCRC 17597 / SA1)</name>
    <dbReference type="NCBI Taxonomy" id="1117647"/>
    <lineage>
        <taxon>Bacteria</taxon>
        <taxon>Pseudomonadati</taxon>
        <taxon>Pseudomonadota</taxon>
        <taxon>Gammaproteobacteria</taxon>
        <taxon>Cellvibrionales</taxon>
        <taxon>Cellvibrionaceae</taxon>
        <taxon>Simiduia</taxon>
    </lineage>
</organism>
<protein>
    <recommendedName>
        <fullName evidence="5 10">Phosphoglycolate phosphatase</fullName>
        <shortName evidence="10">PGP</shortName>
        <shortName evidence="10">PGPase</shortName>
        <ecNumber evidence="5 10">3.1.3.18</ecNumber>
    </recommendedName>
</protein>
<dbReference type="InterPro" id="IPR041492">
    <property type="entry name" value="HAD_2"/>
</dbReference>
<dbReference type="NCBIfam" id="TIGR01449">
    <property type="entry name" value="PGP_bact"/>
    <property type="match status" value="1"/>
</dbReference>
<evidence type="ECO:0000256" key="1">
    <source>
        <dbReference type="ARBA" id="ARBA00000830"/>
    </source>
</evidence>
<dbReference type="UniPathway" id="UPA00865">
    <property type="reaction ID" value="UER00834"/>
</dbReference>
<evidence type="ECO:0000256" key="7">
    <source>
        <dbReference type="ARBA" id="ARBA00022801"/>
    </source>
</evidence>
<evidence type="ECO:0000256" key="6">
    <source>
        <dbReference type="ARBA" id="ARBA00022723"/>
    </source>
</evidence>
<dbReference type="GO" id="GO:0005829">
    <property type="term" value="C:cytosol"/>
    <property type="evidence" value="ECO:0007669"/>
    <property type="project" value="TreeGrafter"/>
</dbReference>
<dbReference type="KEGG" id="saga:M5M_15465"/>
<dbReference type="HOGENOM" id="CLU_045011_19_1_6"/>
<keyword evidence="9 10" id="KW-0119">Carbohydrate metabolism</keyword>
<feature type="binding site" evidence="10">
    <location>
        <position position="19"/>
    </location>
    <ligand>
        <name>Mg(2+)</name>
        <dbReference type="ChEBI" id="CHEBI:18420"/>
    </ligand>
</feature>
<dbReference type="PANTHER" id="PTHR43434">
    <property type="entry name" value="PHOSPHOGLYCOLATE PHOSPHATASE"/>
    <property type="match status" value="1"/>
</dbReference>
<dbReference type="Proteomes" id="UP000000466">
    <property type="component" value="Chromosome"/>
</dbReference>
<dbReference type="GO" id="GO:0046872">
    <property type="term" value="F:metal ion binding"/>
    <property type="evidence" value="ECO:0007669"/>
    <property type="project" value="UniProtKB-KW"/>
</dbReference>
<dbReference type="RefSeq" id="WP_015048378.1">
    <property type="nucleotide sequence ID" value="NC_018868.3"/>
</dbReference>
<dbReference type="Pfam" id="PF13419">
    <property type="entry name" value="HAD_2"/>
    <property type="match status" value="1"/>
</dbReference>
<evidence type="ECO:0000313" key="12">
    <source>
        <dbReference type="Proteomes" id="UP000000466"/>
    </source>
</evidence>
<feature type="binding site" evidence="10">
    <location>
        <position position="21"/>
    </location>
    <ligand>
        <name>Mg(2+)</name>
        <dbReference type="ChEBI" id="CHEBI:18420"/>
    </ligand>
</feature>
<dbReference type="FunFam" id="3.40.50.1000:FF:000022">
    <property type="entry name" value="Phosphoglycolate phosphatase"/>
    <property type="match status" value="1"/>
</dbReference>
<feature type="binding site" evidence="10">
    <location>
        <position position="179"/>
    </location>
    <ligand>
        <name>Mg(2+)</name>
        <dbReference type="ChEBI" id="CHEBI:18420"/>
    </ligand>
</feature>
<evidence type="ECO:0000313" key="11">
    <source>
        <dbReference type="EMBL" id="AFV00226.1"/>
    </source>
</evidence>
<evidence type="ECO:0000256" key="10">
    <source>
        <dbReference type="HAMAP-Rule" id="MF_00495"/>
    </source>
</evidence>
<comment type="pathway">
    <text evidence="3 10">Organic acid metabolism; glycolate biosynthesis; glycolate from 2-phosphoglycolate: step 1/1.</text>
</comment>
<dbReference type="GO" id="GO:0046295">
    <property type="term" value="P:glycolate biosynthetic process"/>
    <property type="evidence" value="ECO:0007669"/>
    <property type="project" value="UniProtKB-UniRule"/>
</dbReference>
<keyword evidence="6 10" id="KW-0479">Metal-binding</keyword>
<dbReference type="Gene3D" id="1.10.150.240">
    <property type="entry name" value="Putative phosphatase, domain 2"/>
    <property type="match status" value="1"/>
</dbReference>
<dbReference type="InterPro" id="IPR006439">
    <property type="entry name" value="HAD-SF_hydro_IA"/>
</dbReference>
<dbReference type="InterPro" id="IPR037512">
    <property type="entry name" value="PGPase_prok"/>
</dbReference>
<proteinExistence type="inferred from homology"/>
<dbReference type="GO" id="GO:0005975">
    <property type="term" value="P:carbohydrate metabolic process"/>
    <property type="evidence" value="ECO:0007669"/>
    <property type="project" value="InterPro"/>
</dbReference>
<comment type="cofactor">
    <cofactor evidence="2 10">
        <name>Mg(2+)</name>
        <dbReference type="ChEBI" id="CHEBI:18420"/>
    </cofactor>
</comment>
<dbReference type="PANTHER" id="PTHR43434:SF1">
    <property type="entry name" value="PHOSPHOGLYCOLATE PHOSPHATASE"/>
    <property type="match status" value="1"/>
</dbReference>
<dbReference type="SFLD" id="SFLDS00003">
    <property type="entry name" value="Haloacid_Dehalogenase"/>
    <property type="match status" value="1"/>
</dbReference>
<dbReference type="STRING" id="1117647.M5M_15465"/>
<dbReference type="HAMAP" id="MF_00495">
    <property type="entry name" value="GPH_hydrolase_bact"/>
    <property type="match status" value="1"/>
</dbReference>